<name>A0AAJ0BVQ6_9PEZI</name>
<evidence type="ECO:0000256" key="1">
    <source>
        <dbReference type="ARBA" id="ARBA00001974"/>
    </source>
</evidence>
<dbReference type="AlphaFoldDB" id="A0AAJ0BVQ6"/>
<dbReference type="Proteomes" id="UP001244011">
    <property type="component" value="Unassembled WGS sequence"/>
</dbReference>
<dbReference type="InterPro" id="IPR050741">
    <property type="entry name" value="Acyl-CoA_dehydrogenase"/>
</dbReference>
<dbReference type="GeneID" id="85312036"/>
<dbReference type="InterPro" id="IPR046373">
    <property type="entry name" value="Acyl-CoA_Oxase/DH_mid-dom_sf"/>
</dbReference>
<comment type="similarity">
    <text evidence="2 6">Belongs to the acyl-CoA dehydrogenase family.</text>
</comment>
<sequence length="429" mass="47234">MAPGQIDSFGDLDPWAEPAWYNTLDSPYYDDSHRALRKYVRDYIEEHVLPFSEDWEKQGFVPTEDAIKYARAGLAFQEIPREYRQGISLPAGIPDDQWDVFHTMILHDETSKVQSGALSGLSGSSVIGAPPVVKFGTPEQKNRWLPGIFTGEIRFCLGATEPTGGSDLANLKTTAKKSADGRFYIVNGHKKWITGAMTATHMTAPVRTGGPGAAGISALVIPTNLPGFSARKIDNSGLNAGASAWVDLEDVHVPVENLLGVENEGFKIFMGNFNKERLIMAVNMNRKARQSLSVALNYAHVRYTFGKPLMSHQIIRHKFVTMARYIESHWAWLEQIAYHIKRNGWEGNTVASRIALAKIHGGRLLELANREAQQVLGGAGYQRGGIGGTVEQISRDLRMLVVGGGSEEILTDLAMRQELSAGKKRGSML</sequence>
<dbReference type="RefSeq" id="XP_060280182.1">
    <property type="nucleotide sequence ID" value="XM_060428849.1"/>
</dbReference>
<proteinExistence type="inferred from homology"/>
<evidence type="ECO:0000313" key="11">
    <source>
        <dbReference type="Proteomes" id="UP001244011"/>
    </source>
</evidence>
<evidence type="ECO:0000256" key="6">
    <source>
        <dbReference type="RuleBase" id="RU362125"/>
    </source>
</evidence>
<dbReference type="Pfam" id="PF00441">
    <property type="entry name" value="Acyl-CoA_dh_1"/>
    <property type="match status" value="1"/>
</dbReference>
<evidence type="ECO:0000259" key="8">
    <source>
        <dbReference type="Pfam" id="PF02770"/>
    </source>
</evidence>
<dbReference type="SUPFAM" id="SSF47203">
    <property type="entry name" value="Acyl-CoA dehydrogenase C-terminal domain-like"/>
    <property type="match status" value="1"/>
</dbReference>
<reference evidence="10" key="1">
    <citation type="submission" date="2023-06" db="EMBL/GenBank/DDBJ databases">
        <title>Genome-scale phylogeny and comparative genomics of the fungal order Sordariales.</title>
        <authorList>
            <consortium name="Lawrence Berkeley National Laboratory"/>
            <person name="Hensen N."/>
            <person name="Bonometti L."/>
            <person name="Westerberg I."/>
            <person name="Brannstrom I.O."/>
            <person name="Guillou S."/>
            <person name="Cros-Aarteil S."/>
            <person name="Calhoun S."/>
            <person name="Haridas S."/>
            <person name="Kuo A."/>
            <person name="Mondo S."/>
            <person name="Pangilinan J."/>
            <person name="Riley R."/>
            <person name="Labutti K."/>
            <person name="Andreopoulos B."/>
            <person name="Lipzen A."/>
            <person name="Chen C."/>
            <person name="Yanf M."/>
            <person name="Daum C."/>
            <person name="Ng V."/>
            <person name="Clum A."/>
            <person name="Steindorff A."/>
            <person name="Ohm R."/>
            <person name="Martin F."/>
            <person name="Silar P."/>
            <person name="Natvig D."/>
            <person name="Lalanne C."/>
            <person name="Gautier V."/>
            <person name="Ament-Velasquez S.L."/>
            <person name="Kruys A."/>
            <person name="Hutchinson M.I."/>
            <person name="Powell A.J."/>
            <person name="Barry K."/>
            <person name="Miller A.N."/>
            <person name="Grigoriev I.V."/>
            <person name="Debuchy R."/>
            <person name="Gladieux P."/>
            <person name="Thoren M.H."/>
            <person name="Johannesson H."/>
        </authorList>
    </citation>
    <scope>NUCLEOTIDE SEQUENCE</scope>
    <source>
        <strain evidence="10">8032-3</strain>
    </source>
</reference>
<dbReference type="Gene3D" id="2.40.110.10">
    <property type="entry name" value="Butyryl-CoA Dehydrogenase, subunit A, domain 2"/>
    <property type="match status" value="1"/>
</dbReference>
<dbReference type="GO" id="GO:0033539">
    <property type="term" value="P:fatty acid beta-oxidation using acyl-CoA dehydrogenase"/>
    <property type="evidence" value="ECO:0007669"/>
    <property type="project" value="TreeGrafter"/>
</dbReference>
<feature type="domain" description="Acyl-CoA dehydrogenase/oxidase C-terminal" evidence="7">
    <location>
        <begin position="263"/>
        <end position="417"/>
    </location>
</feature>
<dbReference type="Gene3D" id="1.20.140.10">
    <property type="entry name" value="Butyryl-CoA Dehydrogenase, subunit A, domain 3"/>
    <property type="match status" value="1"/>
</dbReference>
<keyword evidence="11" id="KW-1185">Reference proteome</keyword>
<dbReference type="GO" id="GO:0003995">
    <property type="term" value="F:acyl-CoA dehydrogenase activity"/>
    <property type="evidence" value="ECO:0007669"/>
    <property type="project" value="TreeGrafter"/>
</dbReference>
<gene>
    <name evidence="10" type="ORF">QBC33DRAFT_548447</name>
</gene>
<dbReference type="GO" id="GO:0050660">
    <property type="term" value="F:flavin adenine dinucleotide binding"/>
    <property type="evidence" value="ECO:0007669"/>
    <property type="project" value="InterPro"/>
</dbReference>
<evidence type="ECO:0000313" key="10">
    <source>
        <dbReference type="EMBL" id="KAK1763969.1"/>
    </source>
</evidence>
<evidence type="ECO:0000256" key="4">
    <source>
        <dbReference type="ARBA" id="ARBA00022827"/>
    </source>
</evidence>
<dbReference type="GO" id="GO:0005737">
    <property type="term" value="C:cytoplasm"/>
    <property type="evidence" value="ECO:0007669"/>
    <property type="project" value="TreeGrafter"/>
</dbReference>
<evidence type="ECO:0000259" key="9">
    <source>
        <dbReference type="Pfam" id="PF02771"/>
    </source>
</evidence>
<organism evidence="10 11">
    <name type="scientific">Phialemonium atrogriseum</name>
    <dbReference type="NCBI Taxonomy" id="1093897"/>
    <lineage>
        <taxon>Eukaryota</taxon>
        <taxon>Fungi</taxon>
        <taxon>Dikarya</taxon>
        <taxon>Ascomycota</taxon>
        <taxon>Pezizomycotina</taxon>
        <taxon>Sordariomycetes</taxon>
        <taxon>Sordariomycetidae</taxon>
        <taxon>Cephalothecales</taxon>
        <taxon>Cephalothecaceae</taxon>
        <taxon>Phialemonium</taxon>
    </lineage>
</organism>
<evidence type="ECO:0000256" key="5">
    <source>
        <dbReference type="ARBA" id="ARBA00023002"/>
    </source>
</evidence>
<keyword evidence="3 6" id="KW-0285">Flavoprotein</keyword>
<dbReference type="EMBL" id="MU839023">
    <property type="protein sequence ID" value="KAK1763969.1"/>
    <property type="molecule type" value="Genomic_DNA"/>
</dbReference>
<dbReference type="InterPro" id="IPR013786">
    <property type="entry name" value="AcylCoA_DH/ox_N"/>
</dbReference>
<dbReference type="InterPro" id="IPR036250">
    <property type="entry name" value="AcylCo_DH-like_C"/>
</dbReference>
<dbReference type="InterPro" id="IPR037069">
    <property type="entry name" value="AcylCoA_DH/ox_N_sf"/>
</dbReference>
<protein>
    <submittedName>
        <fullName evidence="10">Acyl-CoA dehydrogenase/oxidase</fullName>
    </submittedName>
</protein>
<comment type="cofactor">
    <cofactor evidence="1 6">
        <name>FAD</name>
        <dbReference type="ChEBI" id="CHEBI:57692"/>
    </cofactor>
</comment>
<dbReference type="Gene3D" id="1.10.540.10">
    <property type="entry name" value="Acyl-CoA dehydrogenase/oxidase, N-terminal domain"/>
    <property type="match status" value="1"/>
</dbReference>
<evidence type="ECO:0000256" key="3">
    <source>
        <dbReference type="ARBA" id="ARBA00022630"/>
    </source>
</evidence>
<evidence type="ECO:0000256" key="2">
    <source>
        <dbReference type="ARBA" id="ARBA00009347"/>
    </source>
</evidence>
<keyword evidence="4 6" id="KW-0274">FAD</keyword>
<dbReference type="PANTHER" id="PTHR48083">
    <property type="entry name" value="MEDIUM-CHAIN SPECIFIC ACYL-COA DEHYDROGENASE, MITOCHONDRIAL-RELATED"/>
    <property type="match status" value="1"/>
</dbReference>
<dbReference type="InterPro" id="IPR009075">
    <property type="entry name" value="AcylCo_DH/oxidase_C"/>
</dbReference>
<dbReference type="Pfam" id="PF02770">
    <property type="entry name" value="Acyl-CoA_dh_M"/>
    <property type="match status" value="1"/>
</dbReference>
<dbReference type="InterPro" id="IPR006091">
    <property type="entry name" value="Acyl-CoA_Oxase/DH_mid-dom"/>
</dbReference>
<dbReference type="PANTHER" id="PTHR48083:SF28">
    <property type="entry name" value="ACYL-COA DEHYDROGENASE FAMILY PROTEIN (AFU_ORTHOLOGUE AFUA_6G10880)-RELATED"/>
    <property type="match status" value="1"/>
</dbReference>
<feature type="domain" description="Acyl-CoA oxidase/dehydrogenase middle" evidence="8">
    <location>
        <begin position="156"/>
        <end position="251"/>
    </location>
</feature>
<keyword evidence="5 6" id="KW-0560">Oxidoreductase</keyword>
<comment type="caution">
    <text evidence="10">The sequence shown here is derived from an EMBL/GenBank/DDBJ whole genome shotgun (WGS) entry which is preliminary data.</text>
</comment>
<feature type="domain" description="Acyl-CoA dehydrogenase/oxidase N-terminal" evidence="9">
    <location>
        <begin position="31"/>
        <end position="152"/>
    </location>
</feature>
<dbReference type="SUPFAM" id="SSF56645">
    <property type="entry name" value="Acyl-CoA dehydrogenase NM domain-like"/>
    <property type="match status" value="1"/>
</dbReference>
<dbReference type="InterPro" id="IPR009100">
    <property type="entry name" value="AcylCoA_DH/oxidase_NM_dom_sf"/>
</dbReference>
<dbReference type="Pfam" id="PF02771">
    <property type="entry name" value="Acyl-CoA_dh_N"/>
    <property type="match status" value="1"/>
</dbReference>
<accession>A0AAJ0BVQ6</accession>
<evidence type="ECO:0000259" key="7">
    <source>
        <dbReference type="Pfam" id="PF00441"/>
    </source>
</evidence>